<dbReference type="GO" id="GO:0042597">
    <property type="term" value="C:periplasmic space"/>
    <property type="evidence" value="ECO:0007669"/>
    <property type="project" value="InterPro"/>
</dbReference>
<evidence type="ECO:0000259" key="4">
    <source>
        <dbReference type="Pfam" id="PF05426"/>
    </source>
</evidence>
<dbReference type="Pfam" id="PF05426">
    <property type="entry name" value="Alginate_lyase"/>
    <property type="match status" value="1"/>
</dbReference>
<accession>A0A1I0QXP5</accession>
<organism evidence="6 7">
    <name type="scientific">Chitinophaga arvensicola</name>
    <dbReference type="NCBI Taxonomy" id="29529"/>
    <lineage>
        <taxon>Bacteria</taxon>
        <taxon>Pseudomonadati</taxon>
        <taxon>Bacteroidota</taxon>
        <taxon>Chitinophagia</taxon>
        <taxon>Chitinophagales</taxon>
        <taxon>Chitinophagaceae</taxon>
        <taxon>Chitinophaga</taxon>
    </lineage>
</organism>
<dbReference type="InterPro" id="IPR039448">
    <property type="entry name" value="Beta_helix"/>
</dbReference>
<feature type="chain" id="PRO_5011726925" evidence="3">
    <location>
        <begin position="23"/>
        <end position="706"/>
    </location>
</feature>
<dbReference type="RefSeq" id="WP_089893363.1">
    <property type="nucleotide sequence ID" value="NZ_FOJG01000001.1"/>
</dbReference>
<feature type="domain" description="Alginate lyase" evidence="4">
    <location>
        <begin position="92"/>
        <end position="289"/>
    </location>
</feature>
<keyword evidence="2" id="KW-0456">Lyase</keyword>
<feature type="signal peptide" evidence="3">
    <location>
        <begin position="1"/>
        <end position="22"/>
    </location>
</feature>
<dbReference type="AlphaFoldDB" id="A0A1I0QXP5"/>
<dbReference type="GO" id="GO:0016829">
    <property type="term" value="F:lyase activity"/>
    <property type="evidence" value="ECO:0007669"/>
    <property type="project" value="UniProtKB-KW"/>
</dbReference>
<dbReference type="SUPFAM" id="SSF51126">
    <property type="entry name" value="Pectin lyase-like"/>
    <property type="match status" value="1"/>
</dbReference>
<dbReference type="EMBL" id="FOJG01000001">
    <property type="protein sequence ID" value="SEW31799.1"/>
    <property type="molecule type" value="Genomic_DNA"/>
</dbReference>
<dbReference type="Gene3D" id="1.50.10.100">
    <property type="entry name" value="Chondroitin AC/alginate lyase"/>
    <property type="match status" value="1"/>
</dbReference>
<dbReference type="STRING" id="29529.SAMN04488122_1805"/>
<gene>
    <name evidence="6" type="ORF">SAMN04488122_1805</name>
</gene>
<dbReference type="Gene3D" id="2.160.20.10">
    <property type="entry name" value="Single-stranded right-handed beta-helix, Pectin lyase-like"/>
    <property type="match status" value="1"/>
</dbReference>
<evidence type="ECO:0000256" key="3">
    <source>
        <dbReference type="SAM" id="SignalP"/>
    </source>
</evidence>
<dbReference type="Proteomes" id="UP000199310">
    <property type="component" value="Unassembled WGS sequence"/>
</dbReference>
<dbReference type="SMART" id="SM00710">
    <property type="entry name" value="PbH1"/>
    <property type="match status" value="6"/>
</dbReference>
<dbReference type="InterPro" id="IPR012334">
    <property type="entry name" value="Pectin_lyas_fold"/>
</dbReference>
<dbReference type="InterPro" id="IPR008397">
    <property type="entry name" value="Alginate_lyase_dom"/>
</dbReference>
<dbReference type="OrthoDB" id="222550at2"/>
<keyword evidence="7" id="KW-1185">Reference proteome</keyword>
<protein>
    <submittedName>
        <fullName evidence="6">Right handed beta helix region</fullName>
    </submittedName>
</protein>
<evidence type="ECO:0000313" key="7">
    <source>
        <dbReference type="Proteomes" id="UP000199310"/>
    </source>
</evidence>
<dbReference type="InterPro" id="IPR011050">
    <property type="entry name" value="Pectin_lyase_fold/virulence"/>
</dbReference>
<evidence type="ECO:0000259" key="5">
    <source>
        <dbReference type="Pfam" id="PF13229"/>
    </source>
</evidence>
<feature type="domain" description="Right handed beta helix" evidence="5">
    <location>
        <begin position="539"/>
        <end position="690"/>
    </location>
</feature>
<evidence type="ECO:0000256" key="2">
    <source>
        <dbReference type="ARBA" id="ARBA00023239"/>
    </source>
</evidence>
<evidence type="ECO:0000256" key="1">
    <source>
        <dbReference type="ARBA" id="ARBA00022729"/>
    </source>
</evidence>
<name>A0A1I0QXP5_9BACT</name>
<dbReference type="Pfam" id="PF13229">
    <property type="entry name" value="Beta_helix"/>
    <property type="match status" value="1"/>
</dbReference>
<reference evidence="7" key="1">
    <citation type="submission" date="2016-10" db="EMBL/GenBank/DDBJ databases">
        <authorList>
            <person name="Varghese N."/>
            <person name="Submissions S."/>
        </authorList>
    </citation>
    <scope>NUCLEOTIDE SEQUENCE [LARGE SCALE GENOMIC DNA]</scope>
    <source>
        <strain evidence="7">DSM 3695</strain>
    </source>
</reference>
<proteinExistence type="predicted"/>
<dbReference type="SUPFAM" id="SSF48230">
    <property type="entry name" value="Chondroitin AC/alginate lyase"/>
    <property type="match status" value="1"/>
</dbReference>
<dbReference type="InterPro" id="IPR006626">
    <property type="entry name" value="PbH1"/>
</dbReference>
<evidence type="ECO:0000313" key="6">
    <source>
        <dbReference type="EMBL" id="SEW31799.1"/>
    </source>
</evidence>
<sequence length="706" mass="76695">MKKLLSFLYCCLLTWCCLSATAQSKPFSHPGMNQSRADLDYMKQQVRSGAEPWKSAFERLKAATDLQYNIQAYTHVLRGPFGKPNIGGGELSKGADLAYDCAVLWYITGEQVYADKAIAIINTWSAQLWDFDYNDAKLLAAWTGHVFCNAAEIIRCTPAGWKQPDVERFTHMLMTVYYPLMRYYFPQANGNWDGAIIHSIIAIAVFTDNREMFNNAVDHFLHAPVNGSLFKYIYPNGQCQESRRDQGHVQLGLGEFAGAAQIAYTQGTDLFSIANNRIALGYEYTAGYLLGDTPYCYGGEISTRVMGLRDDYEYVYRHYAAQGIYLPKTTRAADSVRGKATRSILTSMRLPAKGITTAGTRNGKLLNKKDGGNISAAASTPMPDTTAYIAGAGAPVKQAIPADAIYVLPGASLQDALNTAAGSSRWVVAAKGIHTLPASLKMPSGVTLAGEGLGTVLFLDPASGARDAIVNAADDLHDVTIRDLVLEGALKTDPGTDPNSNRSFRAAANRGGIIFLAQQAGGIKRLQFIRVTVQGCTFNGLQLAGANDVTIERCDFNENGSSVIPGPRLQHNVLLTHCSDVRIRNSRLDTSPFGSGIALSECRNVKIAGNEIARNAWYGVTIAGSEKVSIHDNFVEANDRGGLLLEYLQTGNKDVDIRRNRVHYNAGLGVTAYGMINSVVTQNIYVGNGNATQQELISAARKVIME</sequence>
<keyword evidence="1 3" id="KW-0732">Signal</keyword>
<dbReference type="InterPro" id="IPR008929">
    <property type="entry name" value="Chondroitin_lyas"/>
</dbReference>